<dbReference type="InterPro" id="IPR038475">
    <property type="entry name" value="RecG_C_sf"/>
</dbReference>
<dbReference type="PANTHER" id="PTHR30595">
    <property type="entry name" value="GLPR-RELATED TRANSCRIPTIONAL REPRESSOR"/>
    <property type="match status" value="1"/>
</dbReference>
<dbReference type="STRING" id="645274.SAMN04487901_1261"/>
<dbReference type="Gene3D" id="1.10.10.10">
    <property type="entry name" value="Winged helix-like DNA-binding domain superfamily/Winged helix DNA-binding domain"/>
    <property type="match status" value="1"/>
</dbReference>
<dbReference type="PROSITE" id="PS51000">
    <property type="entry name" value="HTH_DEOR_2"/>
    <property type="match status" value="1"/>
</dbReference>
<gene>
    <name evidence="4" type="ORF">SAMN04487901_1261</name>
</gene>
<dbReference type="PANTHER" id="PTHR30595:SF6">
    <property type="entry name" value="SCHLAFEN ALBA-2 DOMAIN-CONTAINING PROTEIN"/>
    <property type="match status" value="1"/>
</dbReference>
<dbReference type="AlphaFoldDB" id="A0A1G8C575"/>
<dbReference type="Proteomes" id="UP000198779">
    <property type="component" value="Unassembled WGS sequence"/>
</dbReference>
<keyword evidence="5" id="KW-1185">Reference proteome</keyword>
<dbReference type="Pfam" id="PF08220">
    <property type="entry name" value="HTH_DeoR"/>
    <property type="match status" value="1"/>
</dbReference>
<evidence type="ECO:0000313" key="4">
    <source>
        <dbReference type="EMBL" id="SDH40488.1"/>
    </source>
</evidence>
<protein>
    <submittedName>
        <fullName evidence="4">ATP-dependent DNA helicase RecG</fullName>
    </submittedName>
</protein>
<evidence type="ECO:0000256" key="1">
    <source>
        <dbReference type="ARBA" id="ARBA00023015"/>
    </source>
</evidence>
<dbReference type="InterPro" id="IPR036390">
    <property type="entry name" value="WH_DNA-bd_sf"/>
</dbReference>
<dbReference type="GO" id="GO:0004386">
    <property type="term" value="F:helicase activity"/>
    <property type="evidence" value="ECO:0007669"/>
    <property type="project" value="UniProtKB-KW"/>
</dbReference>
<evidence type="ECO:0000313" key="5">
    <source>
        <dbReference type="Proteomes" id="UP000198779"/>
    </source>
</evidence>
<dbReference type="EMBL" id="FNCQ01000026">
    <property type="protein sequence ID" value="SDH40488.1"/>
    <property type="molecule type" value="Genomic_DNA"/>
</dbReference>
<dbReference type="InterPro" id="IPR001034">
    <property type="entry name" value="DeoR_HTH"/>
</dbReference>
<dbReference type="GO" id="GO:0003700">
    <property type="term" value="F:DNA-binding transcription factor activity"/>
    <property type="evidence" value="ECO:0007669"/>
    <property type="project" value="InterPro"/>
</dbReference>
<organism evidence="4 5">
    <name type="scientific">Prevotella communis</name>
    <dbReference type="NCBI Taxonomy" id="2913614"/>
    <lineage>
        <taxon>Bacteria</taxon>
        <taxon>Pseudomonadati</taxon>
        <taxon>Bacteroidota</taxon>
        <taxon>Bacteroidia</taxon>
        <taxon>Bacteroidales</taxon>
        <taxon>Prevotellaceae</taxon>
        <taxon>Prevotella</taxon>
    </lineage>
</organism>
<dbReference type="SUPFAM" id="SSF46785">
    <property type="entry name" value="Winged helix' DNA-binding domain"/>
    <property type="match status" value="1"/>
</dbReference>
<dbReference type="Pfam" id="PF04326">
    <property type="entry name" value="SLFN_AlbA_2"/>
    <property type="match status" value="1"/>
</dbReference>
<evidence type="ECO:0000256" key="2">
    <source>
        <dbReference type="ARBA" id="ARBA00023163"/>
    </source>
</evidence>
<name>A0A1G8C575_9BACT</name>
<keyword evidence="1" id="KW-0805">Transcription regulation</keyword>
<dbReference type="InterPro" id="IPR007421">
    <property type="entry name" value="Schlafen_AlbA_2_dom"/>
</dbReference>
<keyword evidence="4" id="KW-0547">Nucleotide-binding</keyword>
<feature type="domain" description="HTH deoR-type" evidence="3">
    <location>
        <begin position="397"/>
        <end position="452"/>
    </location>
</feature>
<keyword evidence="4" id="KW-0067">ATP-binding</keyword>
<proteinExistence type="predicted"/>
<sequence length="464" mass="52777">MSKIKPKECQNVEFKSSWNDKYLEWICGFANAQGAVMYFGVNDDHEVVGLKNTKKLLEDIPNKIVNYLGIVVDVNLCEQDGLEYIEVVIEPSNVPISYRGKYYYRSGSTMQELNGASLQQFVLKKMGRSWDDVTFDRAKLDDIDRDAIDYFLRKGINAQRIPEDQLNAPTVDVLTSLGLMDEDGGLKNAAILLFGKKPQRFFPSVIFKIGRFGRNDADLMFQDVIEGNIIQMADHVMDALQGKYLVSPIRFEGMNRIERLEIPKEALREVLYNAIAHKDYTGSDIQMHVFDDRLEIWNEGELPVGYNQETLFARHSSKPRNRNIANAFFKAGFIDTWGRGFQKIQDGFEPAGIPMPKVENFCGGVRVTIQRTKFMQMMNNVTSDVSSNVGSLSVVQLTERQKKIREIILKDSYISTQQMSVVLSVVKRTVERDLADLQKKGVLIREGNTSAGHWIWVGAIEKNT</sequence>
<dbReference type="InterPro" id="IPR038461">
    <property type="entry name" value="Schlafen_AlbA_2_dom_sf"/>
</dbReference>
<evidence type="ECO:0000259" key="3">
    <source>
        <dbReference type="PROSITE" id="PS51000"/>
    </source>
</evidence>
<reference evidence="5" key="1">
    <citation type="submission" date="2016-10" db="EMBL/GenBank/DDBJ databases">
        <authorList>
            <person name="Varghese N."/>
            <person name="Submissions S."/>
        </authorList>
    </citation>
    <scope>NUCLEOTIDE SEQUENCE [LARGE SCALE GENOMIC DNA]</scope>
    <source>
        <strain evidence="5">BP1-148</strain>
    </source>
</reference>
<keyword evidence="4" id="KW-0347">Helicase</keyword>
<dbReference type="Gene3D" id="3.30.950.30">
    <property type="entry name" value="Schlafen, AAA domain"/>
    <property type="match status" value="1"/>
</dbReference>
<dbReference type="RefSeq" id="WP_091819250.1">
    <property type="nucleotide sequence ID" value="NZ_FNCQ01000026.1"/>
</dbReference>
<keyword evidence="4" id="KW-0378">Hydrolase</keyword>
<dbReference type="Gene3D" id="3.30.565.60">
    <property type="match status" value="1"/>
</dbReference>
<dbReference type="SMART" id="SM00420">
    <property type="entry name" value="HTH_DEOR"/>
    <property type="match status" value="1"/>
</dbReference>
<keyword evidence="2" id="KW-0804">Transcription</keyword>
<dbReference type="Pfam" id="PF13749">
    <property type="entry name" value="HATPase_c_4"/>
    <property type="match status" value="1"/>
</dbReference>
<accession>A0A1G8C575</accession>
<dbReference type="InterPro" id="IPR036388">
    <property type="entry name" value="WH-like_DNA-bd_sf"/>
</dbReference>